<dbReference type="GO" id="GO:0008300">
    <property type="term" value="P:isoprenoid catabolic process"/>
    <property type="evidence" value="ECO:0007669"/>
    <property type="project" value="TreeGrafter"/>
</dbReference>
<accession>A0A845BA00</accession>
<dbReference type="SUPFAM" id="SSF52096">
    <property type="entry name" value="ClpP/crotonase"/>
    <property type="match status" value="1"/>
</dbReference>
<sequence>MSDQPVLLDIDSRGIATVMLNRPQRGNAYNGALLAALIEGLDRLRGDAGLRALVIRGAGKHFQAGADIDWLAQAAGAAPEQAYRASMATTEAMAKLNEFPHPTFAVVQGACFGGGCGVVCCVDVALATPAAIFGLTEVRVGVAPTPISTHMVHAMGLRQARRYAITGERFGAEEALRIGLVHEVLVPEAIEARLEAILAETMLSAPGAIAVTKRSLLEANGLAMTPREMAQLANESWMQRASAEGKEGLAAFRDKRRPGWAG</sequence>
<dbReference type="Pfam" id="PF00378">
    <property type="entry name" value="ECH_1"/>
    <property type="match status" value="1"/>
</dbReference>
<dbReference type="PANTHER" id="PTHR42964:SF1">
    <property type="entry name" value="POLYKETIDE BIOSYNTHESIS ENOYL-COA HYDRATASE PKSH-RELATED"/>
    <property type="match status" value="1"/>
</dbReference>
<comment type="caution">
    <text evidence="2">The sequence shown here is derived from an EMBL/GenBank/DDBJ whole genome shotgun (WGS) entry which is preliminary data.</text>
</comment>
<gene>
    <name evidence="2" type="ORF">E0493_02320</name>
</gene>
<dbReference type="PANTHER" id="PTHR42964">
    <property type="entry name" value="ENOYL-COA HYDRATASE"/>
    <property type="match status" value="1"/>
</dbReference>
<evidence type="ECO:0000313" key="3">
    <source>
        <dbReference type="Proteomes" id="UP000460715"/>
    </source>
</evidence>
<evidence type="ECO:0000313" key="2">
    <source>
        <dbReference type="EMBL" id="MXP62187.1"/>
    </source>
</evidence>
<dbReference type="InterPro" id="IPR001753">
    <property type="entry name" value="Enoyl-CoA_hydra/iso"/>
</dbReference>
<protein>
    <submittedName>
        <fullName evidence="2">Enoyl-CoA hydratase</fullName>
    </submittedName>
</protein>
<dbReference type="Gene3D" id="1.10.12.10">
    <property type="entry name" value="Lyase 2-enoyl-coa Hydratase, Chain A, domain 2"/>
    <property type="match status" value="1"/>
</dbReference>
<organism evidence="2 3">
    <name type="scientific">Teichococcus coralli</name>
    <dbReference type="NCBI Taxonomy" id="2545983"/>
    <lineage>
        <taxon>Bacteria</taxon>
        <taxon>Pseudomonadati</taxon>
        <taxon>Pseudomonadota</taxon>
        <taxon>Alphaproteobacteria</taxon>
        <taxon>Acetobacterales</taxon>
        <taxon>Roseomonadaceae</taxon>
        <taxon>Roseomonas</taxon>
    </lineage>
</organism>
<dbReference type="CDD" id="cd06558">
    <property type="entry name" value="crotonase-like"/>
    <property type="match status" value="1"/>
</dbReference>
<dbReference type="Gene3D" id="3.90.226.10">
    <property type="entry name" value="2-enoyl-CoA Hydratase, Chain A, domain 1"/>
    <property type="match status" value="1"/>
</dbReference>
<comment type="similarity">
    <text evidence="1">Belongs to the enoyl-CoA hydratase/isomerase family.</text>
</comment>
<dbReference type="OrthoDB" id="9795613at2"/>
<name>A0A845BA00_9PROT</name>
<evidence type="ECO:0000256" key="1">
    <source>
        <dbReference type="ARBA" id="ARBA00005254"/>
    </source>
</evidence>
<dbReference type="Proteomes" id="UP000460715">
    <property type="component" value="Unassembled WGS sequence"/>
</dbReference>
<dbReference type="InterPro" id="IPR014748">
    <property type="entry name" value="Enoyl-CoA_hydra_C"/>
</dbReference>
<dbReference type="AlphaFoldDB" id="A0A845BA00"/>
<dbReference type="InterPro" id="IPR029045">
    <property type="entry name" value="ClpP/crotonase-like_dom_sf"/>
</dbReference>
<keyword evidence="3" id="KW-1185">Reference proteome</keyword>
<dbReference type="GO" id="GO:0003824">
    <property type="term" value="F:catalytic activity"/>
    <property type="evidence" value="ECO:0007669"/>
    <property type="project" value="UniProtKB-ARBA"/>
</dbReference>
<proteinExistence type="inferred from homology"/>
<reference evidence="2 3" key="1">
    <citation type="submission" date="2019-03" db="EMBL/GenBank/DDBJ databases">
        <title>Roseomonas sp. a novel Roseomonas species isolated from Sea whip Gorgonian.</title>
        <authorList>
            <person name="Li F."/>
            <person name="Pan X."/>
            <person name="Huang S."/>
            <person name="Li Z."/>
            <person name="Meng B."/>
        </authorList>
    </citation>
    <scope>NUCLEOTIDE SEQUENCE [LARGE SCALE GENOMIC DNA]</scope>
    <source>
        <strain evidence="2 3">M0104</strain>
    </source>
</reference>
<dbReference type="RefSeq" id="WP_160935313.1">
    <property type="nucleotide sequence ID" value="NZ_SNVJ01000002.1"/>
</dbReference>
<dbReference type="InterPro" id="IPR051683">
    <property type="entry name" value="Enoyl-CoA_Hydratase/Isomerase"/>
</dbReference>
<dbReference type="EMBL" id="SNVJ01000002">
    <property type="protein sequence ID" value="MXP62187.1"/>
    <property type="molecule type" value="Genomic_DNA"/>
</dbReference>